<dbReference type="InterPro" id="IPR001650">
    <property type="entry name" value="Helicase_C-like"/>
</dbReference>
<dbReference type="GO" id="GO:0016787">
    <property type="term" value="F:hydrolase activity"/>
    <property type="evidence" value="ECO:0007669"/>
    <property type="project" value="UniProtKB-KW"/>
</dbReference>
<comment type="similarity">
    <text evidence="5">Belongs to the DEAD box helicase family.</text>
</comment>
<evidence type="ECO:0000313" key="8">
    <source>
        <dbReference type="EMBL" id="HIU64651.1"/>
    </source>
</evidence>
<sequence>RAVELTDWLLDQKYNVDCLHGDLSQAKRKTVMKAFRDAKLQLLVATDLAARGLDIEGVTHIINYDIPHDPDWYVHRVGRTGRAGNTGIAITLYTAEESKWLKKIEEKLSLTMEKQNLDGAIIKRRVNDKSVKRMKTVSKTTDKRKVKTTKPAQRRLGSSAKTKQRKGK</sequence>
<dbReference type="GO" id="GO:0005829">
    <property type="term" value="C:cytosol"/>
    <property type="evidence" value="ECO:0007669"/>
    <property type="project" value="TreeGrafter"/>
</dbReference>
<evidence type="ECO:0000313" key="9">
    <source>
        <dbReference type="Proteomes" id="UP000824099"/>
    </source>
</evidence>
<evidence type="ECO:0000256" key="2">
    <source>
        <dbReference type="ARBA" id="ARBA00022801"/>
    </source>
</evidence>
<keyword evidence="2" id="KW-0378">Hydrolase</keyword>
<evidence type="ECO:0000256" key="4">
    <source>
        <dbReference type="ARBA" id="ARBA00022840"/>
    </source>
</evidence>
<proteinExistence type="inferred from homology"/>
<dbReference type="GO" id="GO:0003724">
    <property type="term" value="F:RNA helicase activity"/>
    <property type="evidence" value="ECO:0007669"/>
    <property type="project" value="TreeGrafter"/>
</dbReference>
<dbReference type="Gene3D" id="3.40.50.300">
    <property type="entry name" value="P-loop containing nucleotide triphosphate hydrolases"/>
    <property type="match status" value="1"/>
</dbReference>
<evidence type="ECO:0000259" key="7">
    <source>
        <dbReference type="PROSITE" id="PS51194"/>
    </source>
</evidence>
<name>A0A9D1MQY5_9FIRM</name>
<feature type="compositionally biased region" description="Basic residues" evidence="6">
    <location>
        <begin position="132"/>
        <end position="148"/>
    </location>
</feature>
<protein>
    <submittedName>
        <fullName evidence="8">C-terminal helicase domain-containing protein</fullName>
    </submittedName>
</protein>
<reference evidence="8" key="1">
    <citation type="submission" date="2020-10" db="EMBL/GenBank/DDBJ databases">
        <authorList>
            <person name="Gilroy R."/>
        </authorList>
    </citation>
    <scope>NUCLEOTIDE SEQUENCE</scope>
    <source>
        <strain evidence="8">CHK160-1198</strain>
    </source>
</reference>
<accession>A0A9D1MQY5</accession>
<keyword evidence="3 8" id="KW-0347">Helicase</keyword>
<organism evidence="8 9">
    <name type="scientific">Candidatus Avacidaminococcus intestinavium</name>
    <dbReference type="NCBI Taxonomy" id="2840684"/>
    <lineage>
        <taxon>Bacteria</taxon>
        <taxon>Bacillati</taxon>
        <taxon>Bacillota</taxon>
        <taxon>Negativicutes</taxon>
        <taxon>Acidaminococcales</taxon>
        <taxon>Acidaminococcaceae</taxon>
        <taxon>Acidaminococcaceae incertae sedis</taxon>
        <taxon>Candidatus Avacidaminococcus</taxon>
    </lineage>
</organism>
<feature type="region of interest" description="Disordered" evidence="6">
    <location>
        <begin position="130"/>
        <end position="168"/>
    </location>
</feature>
<dbReference type="PANTHER" id="PTHR47959:SF1">
    <property type="entry name" value="ATP-DEPENDENT RNA HELICASE DBPA"/>
    <property type="match status" value="1"/>
</dbReference>
<keyword evidence="1" id="KW-0547">Nucleotide-binding</keyword>
<evidence type="ECO:0000256" key="5">
    <source>
        <dbReference type="ARBA" id="ARBA00038437"/>
    </source>
</evidence>
<dbReference type="InterPro" id="IPR050079">
    <property type="entry name" value="DEAD_box_RNA_helicase"/>
</dbReference>
<dbReference type="Proteomes" id="UP000824099">
    <property type="component" value="Unassembled WGS sequence"/>
</dbReference>
<dbReference type="PROSITE" id="PS51194">
    <property type="entry name" value="HELICASE_CTER"/>
    <property type="match status" value="1"/>
</dbReference>
<dbReference type="GO" id="GO:0005524">
    <property type="term" value="F:ATP binding"/>
    <property type="evidence" value="ECO:0007669"/>
    <property type="project" value="UniProtKB-KW"/>
</dbReference>
<comment type="caution">
    <text evidence="8">The sequence shown here is derived from an EMBL/GenBank/DDBJ whole genome shotgun (WGS) entry which is preliminary data.</text>
</comment>
<feature type="non-terminal residue" evidence="8">
    <location>
        <position position="1"/>
    </location>
</feature>
<evidence type="ECO:0000256" key="1">
    <source>
        <dbReference type="ARBA" id="ARBA00022741"/>
    </source>
</evidence>
<dbReference type="PANTHER" id="PTHR47959">
    <property type="entry name" value="ATP-DEPENDENT RNA HELICASE RHLE-RELATED"/>
    <property type="match status" value="1"/>
</dbReference>
<dbReference type="SMART" id="SM00490">
    <property type="entry name" value="HELICc"/>
    <property type="match status" value="1"/>
</dbReference>
<dbReference type="Pfam" id="PF00271">
    <property type="entry name" value="Helicase_C"/>
    <property type="match status" value="1"/>
</dbReference>
<gene>
    <name evidence="8" type="ORF">IAB06_06425</name>
</gene>
<dbReference type="SUPFAM" id="SSF52540">
    <property type="entry name" value="P-loop containing nucleoside triphosphate hydrolases"/>
    <property type="match status" value="1"/>
</dbReference>
<keyword evidence="4" id="KW-0067">ATP-binding</keyword>
<dbReference type="CDD" id="cd18787">
    <property type="entry name" value="SF2_C_DEAD"/>
    <property type="match status" value="1"/>
</dbReference>
<evidence type="ECO:0000256" key="6">
    <source>
        <dbReference type="SAM" id="MobiDB-lite"/>
    </source>
</evidence>
<evidence type="ECO:0000256" key="3">
    <source>
        <dbReference type="ARBA" id="ARBA00022806"/>
    </source>
</evidence>
<feature type="domain" description="Helicase C-terminal" evidence="7">
    <location>
        <begin position="1"/>
        <end position="125"/>
    </location>
</feature>
<dbReference type="EMBL" id="DVNI01000105">
    <property type="protein sequence ID" value="HIU64651.1"/>
    <property type="molecule type" value="Genomic_DNA"/>
</dbReference>
<reference evidence="8" key="2">
    <citation type="journal article" date="2021" name="PeerJ">
        <title>Extensive microbial diversity within the chicken gut microbiome revealed by metagenomics and culture.</title>
        <authorList>
            <person name="Gilroy R."/>
            <person name="Ravi A."/>
            <person name="Getino M."/>
            <person name="Pursley I."/>
            <person name="Horton D.L."/>
            <person name="Alikhan N.F."/>
            <person name="Baker D."/>
            <person name="Gharbi K."/>
            <person name="Hall N."/>
            <person name="Watson M."/>
            <person name="Adriaenssens E.M."/>
            <person name="Foster-Nyarko E."/>
            <person name="Jarju S."/>
            <person name="Secka A."/>
            <person name="Antonio M."/>
            <person name="Oren A."/>
            <person name="Chaudhuri R.R."/>
            <person name="La Ragione R."/>
            <person name="Hildebrand F."/>
            <person name="Pallen M.J."/>
        </authorList>
    </citation>
    <scope>NUCLEOTIDE SEQUENCE</scope>
    <source>
        <strain evidence="8">CHK160-1198</strain>
    </source>
</reference>
<dbReference type="AlphaFoldDB" id="A0A9D1MQY5"/>
<dbReference type="InterPro" id="IPR027417">
    <property type="entry name" value="P-loop_NTPase"/>
</dbReference>